<accession>A0A3N0DWY4</accession>
<gene>
    <name evidence="4" type="ORF">EFL95_14580</name>
</gene>
<name>A0A3N0DWY4_9ACTN</name>
<dbReference type="Pfam" id="PF20803">
    <property type="entry name" value="PaaX_M"/>
    <property type="match status" value="1"/>
</dbReference>
<evidence type="ECO:0000313" key="4">
    <source>
        <dbReference type="EMBL" id="RNL80132.1"/>
    </source>
</evidence>
<dbReference type="EMBL" id="RJSG01000002">
    <property type="protein sequence ID" value="RNL80132.1"/>
    <property type="molecule type" value="Genomic_DNA"/>
</dbReference>
<keyword evidence="5" id="KW-1185">Reference proteome</keyword>
<feature type="domain" description="Transcriptional repressor PaaX-like N-terminal" evidence="1">
    <location>
        <begin position="5"/>
        <end position="65"/>
    </location>
</feature>
<feature type="domain" description="Transcriptional repressor PaaX-like central Cas2-like" evidence="3">
    <location>
        <begin position="83"/>
        <end position="130"/>
    </location>
</feature>
<proteinExistence type="predicted"/>
<dbReference type="InterPro" id="IPR012906">
    <property type="entry name" value="PaaX-like_N"/>
</dbReference>
<dbReference type="Gene3D" id="1.20.58.1460">
    <property type="match status" value="1"/>
</dbReference>
<dbReference type="PANTHER" id="PTHR30319">
    <property type="entry name" value="PHENYLACETIC ACID REGULATOR-RELATED TRANSCRIPTIONAL REPRESSOR"/>
    <property type="match status" value="1"/>
</dbReference>
<protein>
    <submittedName>
        <fullName evidence="4">PaaX domain-containing protein, C-domain protein</fullName>
    </submittedName>
</protein>
<dbReference type="Gene3D" id="3.30.70.2650">
    <property type="match status" value="1"/>
</dbReference>
<dbReference type="Pfam" id="PF07848">
    <property type="entry name" value="PaaX"/>
    <property type="match status" value="1"/>
</dbReference>
<dbReference type="OrthoDB" id="2270427at2"/>
<dbReference type="Proteomes" id="UP000277094">
    <property type="component" value="Unassembled WGS sequence"/>
</dbReference>
<dbReference type="Pfam" id="PF08223">
    <property type="entry name" value="PaaX_C"/>
    <property type="match status" value="1"/>
</dbReference>
<sequence>MRPLSARSVVLSLLLGAHPPELPVSALVDAGEMFGISDSTLRVALTRMVANGDLDRTDGSYRLSPRMLERQRKQDAALDPAGRWDGTWETVVVTSVGRSASDRAELRAQLSELRLAELREGVWLRPANLARPLPGWPADLITTFFGTPSEDPRALARRLWDLDAWNLDGRHLLGDIAAARTNAERLTVAAAVVRHLRRDPALPGDLLPADWVAPKLRAAYAAYQQELIESGMQLVVSSSS</sequence>
<dbReference type="InterPro" id="IPR036388">
    <property type="entry name" value="WH-like_DNA-bd_sf"/>
</dbReference>
<dbReference type="InterPro" id="IPR048846">
    <property type="entry name" value="PaaX-like_central"/>
</dbReference>
<evidence type="ECO:0000313" key="5">
    <source>
        <dbReference type="Proteomes" id="UP000277094"/>
    </source>
</evidence>
<organism evidence="4 5">
    <name type="scientific">Nocardioides marmorisolisilvae</name>
    <dbReference type="NCBI Taxonomy" id="1542737"/>
    <lineage>
        <taxon>Bacteria</taxon>
        <taxon>Bacillati</taxon>
        <taxon>Actinomycetota</taxon>
        <taxon>Actinomycetes</taxon>
        <taxon>Propionibacteriales</taxon>
        <taxon>Nocardioidaceae</taxon>
        <taxon>Nocardioides</taxon>
    </lineage>
</organism>
<reference evidence="4 5" key="1">
    <citation type="submission" date="2018-11" db="EMBL/GenBank/DDBJ databases">
        <authorList>
            <person name="Li F."/>
        </authorList>
    </citation>
    <scope>NUCLEOTIDE SEQUENCE [LARGE SCALE GENOMIC DNA]</scope>
    <source>
        <strain evidence="4 5">KIS18-7</strain>
    </source>
</reference>
<evidence type="ECO:0000259" key="2">
    <source>
        <dbReference type="Pfam" id="PF08223"/>
    </source>
</evidence>
<dbReference type="GO" id="GO:0006351">
    <property type="term" value="P:DNA-templated transcription"/>
    <property type="evidence" value="ECO:0007669"/>
    <property type="project" value="TreeGrafter"/>
</dbReference>
<dbReference type="RefSeq" id="WP_123234634.1">
    <property type="nucleotide sequence ID" value="NZ_RJSG01000002.1"/>
</dbReference>
<dbReference type="PANTHER" id="PTHR30319:SF1">
    <property type="entry name" value="TRANSCRIPTIONAL REPRESSOR PAAX"/>
    <property type="match status" value="1"/>
</dbReference>
<dbReference type="AlphaFoldDB" id="A0A3N0DWY4"/>
<comment type="caution">
    <text evidence="4">The sequence shown here is derived from an EMBL/GenBank/DDBJ whole genome shotgun (WGS) entry which is preliminary data.</text>
</comment>
<feature type="domain" description="Transcriptional repressor PaaX-like C-terminal" evidence="2">
    <location>
        <begin position="187"/>
        <end position="233"/>
    </location>
</feature>
<dbReference type="Gene3D" id="1.10.10.10">
    <property type="entry name" value="Winged helix-like DNA-binding domain superfamily/Winged helix DNA-binding domain"/>
    <property type="match status" value="1"/>
</dbReference>
<evidence type="ECO:0000259" key="3">
    <source>
        <dbReference type="Pfam" id="PF20803"/>
    </source>
</evidence>
<dbReference type="InterPro" id="IPR013225">
    <property type="entry name" value="PaaX_C"/>
</dbReference>
<evidence type="ECO:0000259" key="1">
    <source>
        <dbReference type="Pfam" id="PF07848"/>
    </source>
</evidence>